<organism evidence="1 2">
    <name type="scientific">Clostridium disporicum</name>
    <dbReference type="NCBI Taxonomy" id="84024"/>
    <lineage>
        <taxon>Bacteria</taxon>
        <taxon>Bacillati</taxon>
        <taxon>Bacillota</taxon>
        <taxon>Clostridia</taxon>
        <taxon>Eubacteriales</taxon>
        <taxon>Clostridiaceae</taxon>
        <taxon>Clostridium</taxon>
    </lineage>
</organism>
<accession>A0A174GTL1</accession>
<evidence type="ECO:0000313" key="2">
    <source>
        <dbReference type="Proteomes" id="UP000095558"/>
    </source>
</evidence>
<reference evidence="1 2" key="1">
    <citation type="submission" date="2015-09" db="EMBL/GenBank/DDBJ databases">
        <authorList>
            <consortium name="Pathogen Informatics"/>
        </authorList>
    </citation>
    <scope>NUCLEOTIDE SEQUENCE [LARGE SCALE GENOMIC DNA]</scope>
    <source>
        <strain evidence="1 2">2789STDY5834855</strain>
    </source>
</reference>
<dbReference type="AlphaFoldDB" id="A0A174GTL1"/>
<protein>
    <submittedName>
        <fullName evidence="1">Uncharacterized protein</fullName>
    </submittedName>
</protein>
<dbReference type="EMBL" id="CYZV01000037">
    <property type="protein sequence ID" value="CUO64607.1"/>
    <property type="molecule type" value="Genomic_DNA"/>
</dbReference>
<sequence length="226" mass="25767">MINSKEYLQDNIAEINETLNNPEFHKFLNIAYEIGILQHKKKRKLDERNEIETYPASKGFSKISDIGNVICNRKELWPKGVSADVILSQKIPVIKVKNIMLTMKSTKNIDSLWKKPTGYMKQYSKLNKGITPQIEMLSNDLAEDLDELKVNLASKYYGILAYDLGSDNTLKSMEIIFLSDNANNIVHTVKIPIIKLDEKIVPENKSLKDKIQENKGESLKSIIGLK</sequence>
<dbReference type="Proteomes" id="UP000095558">
    <property type="component" value="Unassembled WGS sequence"/>
</dbReference>
<proteinExistence type="predicted"/>
<name>A0A174GTL1_9CLOT</name>
<gene>
    <name evidence="1" type="ORF">ERS852470_02938</name>
</gene>
<evidence type="ECO:0000313" key="1">
    <source>
        <dbReference type="EMBL" id="CUO64607.1"/>
    </source>
</evidence>